<keyword evidence="1" id="KW-0652">Protein synthesis inhibitor</keyword>
<dbReference type="Gramene" id="OB01G40360.1">
    <property type="protein sequence ID" value="OB01G40360.1"/>
    <property type="gene ID" value="OB01G40360"/>
</dbReference>
<dbReference type="Gene3D" id="3.40.420.10">
    <property type="entry name" value="Ricin (A subunit), domain 1"/>
    <property type="match status" value="1"/>
</dbReference>
<dbReference type="EnsemblPlants" id="OB01G40360.1">
    <property type="protein sequence ID" value="OB01G40360.1"/>
    <property type="gene ID" value="OB01G40360"/>
</dbReference>
<keyword evidence="1" id="KW-0378">Hydrolase</keyword>
<dbReference type="AlphaFoldDB" id="J3L480"/>
<dbReference type="GO" id="GO:0090729">
    <property type="term" value="F:toxin activity"/>
    <property type="evidence" value="ECO:0007669"/>
    <property type="project" value="UniProtKB-KW"/>
</dbReference>
<keyword evidence="3" id="KW-1185">Reference proteome</keyword>
<keyword evidence="1" id="KW-0611">Plant defense</keyword>
<dbReference type="KEGG" id="obr:121055400"/>
<comment type="catalytic activity">
    <reaction evidence="1">
        <text>Endohydrolysis of the N-glycosidic bond at one specific adenosine on the 28S rRNA.</text>
        <dbReference type="EC" id="3.2.2.22"/>
    </reaction>
</comment>
<dbReference type="HOGENOM" id="CLU_2065092_0_0_1"/>
<protein>
    <recommendedName>
        <fullName evidence="1">rRNA N-glycosylase</fullName>
        <ecNumber evidence="1">3.2.2.22</ecNumber>
    </recommendedName>
</protein>
<dbReference type="Proteomes" id="UP000006038">
    <property type="component" value="Chromosome 1"/>
</dbReference>
<dbReference type="RefSeq" id="XP_040383856.1">
    <property type="nucleotide sequence ID" value="XM_040527922.1"/>
</dbReference>
<organism evidence="2">
    <name type="scientific">Oryza brachyantha</name>
    <name type="common">malo sina</name>
    <dbReference type="NCBI Taxonomy" id="4533"/>
    <lineage>
        <taxon>Eukaryota</taxon>
        <taxon>Viridiplantae</taxon>
        <taxon>Streptophyta</taxon>
        <taxon>Embryophyta</taxon>
        <taxon>Tracheophyta</taxon>
        <taxon>Spermatophyta</taxon>
        <taxon>Magnoliopsida</taxon>
        <taxon>Liliopsida</taxon>
        <taxon>Poales</taxon>
        <taxon>Poaceae</taxon>
        <taxon>BOP clade</taxon>
        <taxon>Oryzoideae</taxon>
        <taxon>Oryzeae</taxon>
        <taxon>Oryzinae</taxon>
        <taxon>Oryza</taxon>
    </lineage>
</organism>
<dbReference type="InterPro" id="IPR001574">
    <property type="entry name" value="Ribosome_inactivat_prot"/>
</dbReference>
<reference evidence="2" key="1">
    <citation type="journal article" date="2013" name="Nat. Commun.">
        <title>Whole-genome sequencing of Oryza brachyantha reveals mechanisms underlying Oryza genome evolution.</title>
        <authorList>
            <person name="Chen J."/>
            <person name="Huang Q."/>
            <person name="Gao D."/>
            <person name="Wang J."/>
            <person name="Lang Y."/>
            <person name="Liu T."/>
            <person name="Li B."/>
            <person name="Bai Z."/>
            <person name="Luis Goicoechea J."/>
            <person name="Liang C."/>
            <person name="Chen C."/>
            <person name="Zhang W."/>
            <person name="Sun S."/>
            <person name="Liao Y."/>
            <person name="Zhang X."/>
            <person name="Yang L."/>
            <person name="Song C."/>
            <person name="Wang M."/>
            <person name="Shi J."/>
            <person name="Liu G."/>
            <person name="Liu J."/>
            <person name="Zhou H."/>
            <person name="Zhou W."/>
            <person name="Yu Q."/>
            <person name="An N."/>
            <person name="Chen Y."/>
            <person name="Cai Q."/>
            <person name="Wang B."/>
            <person name="Liu B."/>
            <person name="Min J."/>
            <person name="Huang Y."/>
            <person name="Wu H."/>
            <person name="Li Z."/>
            <person name="Zhang Y."/>
            <person name="Yin Y."/>
            <person name="Song W."/>
            <person name="Jiang J."/>
            <person name="Jackson S.A."/>
            <person name="Wing R.A."/>
            <person name="Wang J."/>
            <person name="Chen M."/>
        </authorList>
    </citation>
    <scope>NUCLEOTIDE SEQUENCE [LARGE SCALE GENOMIC DNA]</scope>
    <source>
        <strain evidence="2">cv. IRGC 101232</strain>
    </source>
</reference>
<evidence type="ECO:0000313" key="2">
    <source>
        <dbReference type="EnsemblPlants" id="OB01G40360.1"/>
    </source>
</evidence>
<dbReference type="PANTHER" id="PTHR33453">
    <property type="match status" value="1"/>
</dbReference>
<evidence type="ECO:0000313" key="3">
    <source>
        <dbReference type="Proteomes" id="UP000006038"/>
    </source>
</evidence>
<dbReference type="GO" id="GO:0017148">
    <property type="term" value="P:negative regulation of translation"/>
    <property type="evidence" value="ECO:0007669"/>
    <property type="project" value="UniProtKB-KW"/>
</dbReference>
<evidence type="ECO:0000256" key="1">
    <source>
        <dbReference type="RuleBase" id="RU004915"/>
    </source>
</evidence>
<dbReference type="GeneID" id="121055400"/>
<name>J3L480_ORYBR</name>
<dbReference type="GO" id="GO:0030598">
    <property type="term" value="F:rRNA N-glycosylase activity"/>
    <property type="evidence" value="ECO:0007669"/>
    <property type="project" value="UniProtKB-EC"/>
</dbReference>
<reference evidence="2" key="2">
    <citation type="submission" date="2013-04" db="UniProtKB">
        <authorList>
            <consortium name="EnsemblPlants"/>
        </authorList>
    </citation>
    <scope>IDENTIFICATION</scope>
</reference>
<dbReference type="PANTHER" id="PTHR33453:SF45">
    <property type="entry name" value="RRNA N-GLYCOSYLASE"/>
    <property type="match status" value="1"/>
</dbReference>
<sequence>MNFYLIGGSTNEAYGRRVLRRQLVDQKPPRWLMVELVGRDDDNIFLALHQDKLYITGFTDKKGYWYIFSNKARLRLIPPASSLSFRDDYVVLGRETTLGALSELANYQPSDAVDVGCIK</sequence>
<comment type="similarity">
    <text evidence="1">Belongs to the ribosome-inactivating protein family.</text>
</comment>
<gene>
    <name evidence="2" type="primary">LOC121055400</name>
</gene>
<keyword evidence="1" id="KW-0800">Toxin</keyword>
<dbReference type="InterPro" id="IPR036041">
    <property type="entry name" value="Ribosome-inact_prot_sf"/>
</dbReference>
<dbReference type="Pfam" id="PF00161">
    <property type="entry name" value="RIP"/>
    <property type="match status" value="1"/>
</dbReference>
<dbReference type="GO" id="GO:0006952">
    <property type="term" value="P:defense response"/>
    <property type="evidence" value="ECO:0007669"/>
    <property type="project" value="UniProtKB-KW"/>
</dbReference>
<accession>J3L480</accession>
<dbReference type="InterPro" id="IPR016138">
    <property type="entry name" value="Ribosome_inactivat_prot_sub1"/>
</dbReference>
<proteinExistence type="inferred from homology"/>
<dbReference type="SUPFAM" id="SSF56371">
    <property type="entry name" value="Ribosome inactivating proteins (RIP)"/>
    <property type="match status" value="1"/>
</dbReference>
<dbReference type="OrthoDB" id="682273at2759"/>
<dbReference type="EC" id="3.2.2.22" evidence="1"/>